<name>A0A9P4MS70_9PEZI</name>
<sequence length="184" mass="20996">MAVPDSVTLRNLSGTYIMNKELSDDTDSVLQLQGIGWVMRKAIKYSAVQLAITLKDDAQGVTEITIVQTTTGGMENTEERWTDWKEREKKDSVFGLVNGKARWVNISEMKDEWFHKLDQKSIEAAGGEVIQTYTESVGLSGKQWTADQVWGFEIINGERRHVRRIVITRGDKVQKIRTVYDWKA</sequence>
<gene>
    <name evidence="1" type="ORF">K461DRAFT_317371</name>
</gene>
<accession>A0A9P4MS70</accession>
<dbReference type="InterPro" id="IPR053037">
    <property type="entry name" value="Pericyclase_pydY-like"/>
</dbReference>
<protein>
    <submittedName>
        <fullName evidence="1">Uncharacterized protein</fullName>
    </submittedName>
</protein>
<evidence type="ECO:0000313" key="1">
    <source>
        <dbReference type="EMBL" id="KAF2157241.1"/>
    </source>
</evidence>
<dbReference type="PANTHER" id="PTHR38115">
    <property type="entry name" value="LIPOCALIN-LIKE DOMAIN-CONTAINING PROTEIN"/>
    <property type="match status" value="1"/>
</dbReference>
<evidence type="ECO:0000313" key="2">
    <source>
        <dbReference type="Proteomes" id="UP000799439"/>
    </source>
</evidence>
<keyword evidence="2" id="KW-1185">Reference proteome</keyword>
<proteinExistence type="predicted"/>
<dbReference type="AlphaFoldDB" id="A0A9P4MS70"/>
<dbReference type="Proteomes" id="UP000799439">
    <property type="component" value="Unassembled WGS sequence"/>
</dbReference>
<dbReference type="PANTHER" id="PTHR38115:SF1">
    <property type="entry name" value="LIPOCALIN-LIKE DOMAIN-CONTAINING PROTEIN"/>
    <property type="match status" value="1"/>
</dbReference>
<organism evidence="1 2">
    <name type="scientific">Myriangium duriaei CBS 260.36</name>
    <dbReference type="NCBI Taxonomy" id="1168546"/>
    <lineage>
        <taxon>Eukaryota</taxon>
        <taxon>Fungi</taxon>
        <taxon>Dikarya</taxon>
        <taxon>Ascomycota</taxon>
        <taxon>Pezizomycotina</taxon>
        <taxon>Dothideomycetes</taxon>
        <taxon>Dothideomycetidae</taxon>
        <taxon>Myriangiales</taxon>
        <taxon>Myriangiaceae</taxon>
        <taxon>Myriangium</taxon>
    </lineage>
</organism>
<comment type="caution">
    <text evidence="1">The sequence shown here is derived from an EMBL/GenBank/DDBJ whole genome shotgun (WGS) entry which is preliminary data.</text>
</comment>
<dbReference type="EMBL" id="ML996081">
    <property type="protein sequence ID" value="KAF2157241.1"/>
    <property type="molecule type" value="Genomic_DNA"/>
</dbReference>
<dbReference type="SUPFAM" id="SSF50814">
    <property type="entry name" value="Lipocalins"/>
    <property type="match status" value="1"/>
</dbReference>
<reference evidence="1" key="1">
    <citation type="journal article" date="2020" name="Stud. Mycol.">
        <title>101 Dothideomycetes genomes: a test case for predicting lifestyles and emergence of pathogens.</title>
        <authorList>
            <person name="Haridas S."/>
            <person name="Albert R."/>
            <person name="Binder M."/>
            <person name="Bloem J."/>
            <person name="Labutti K."/>
            <person name="Salamov A."/>
            <person name="Andreopoulos B."/>
            <person name="Baker S."/>
            <person name="Barry K."/>
            <person name="Bills G."/>
            <person name="Bluhm B."/>
            <person name="Cannon C."/>
            <person name="Castanera R."/>
            <person name="Culley D."/>
            <person name="Daum C."/>
            <person name="Ezra D."/>
            <person name="Gonzalez J."/>
            <person name="Henrissat B."/>
            <person name="Kuo A."/>
            <person name="Liang C."/>
            <person name="Lipzen A."/>
            <person name="Lutzoni F."/>
            <person name="Magnuson J."/>
            <person name="Mondo S."/>
            <person name="Nolan M."/>
            <person name="Ohm R."/>
            <person name="Pangilinan J."/>
            <person name="Park H.-J."/>
            <person name="Ramirez L."/>
            <person name="Alfaro M."/>
            <person name="Sun H."/>
            <person name="Tritt A."/>
            <person name="Yoshinaga Y."/>
            <person name="Zwiers L.-H."/>
            <person name="Turgeon B."/>
            <person name="Goodwin S."/>
            <person name="Spatafora J."/>
            <person name="Crous P."/>
            <person name="Grigoriev I."/>
        </authorList>
    </citation>
    <scope>NUCLEOTIDE SEQUENCE</scope>
    <source>
        <strain evidence="1">CBS 260.36</strain>
    </source>
</reference>
<dbReference type="InterPro" id="IPR012674">
    <property type="entry name" value="Calycin"/>
</dbReference>
<dbReference type="OrthoDB" id="425354at2759"/>